<gene>
    <name evidence="1" type="ORF">PXEA_LOCUS7910</name>
</gene>
<organism evidence="1 2">
    <name type="scientific">Protopolystoma xenopodis</name>
    <dbReference type="NCBI Taxonomy" id="117903"/>
    <lineage>
        <taxon>Eukaryota</taxon>
        <taxon>Metazoa</taxon>
        <taxon>Spiralia</taxon>
        <taxon>Lophotrochozoa</taxon>
        <taxon>Platyhelminthes</taxon>
        <taxon>Monogenea</taxon>
        <taxon>Polyopisthocotylea</taxon>
        <taxon>Polystomatidea</taxon>
        <taxon>Polystomatidae</taxon>
        <taxon>Protopolystoma</taxon>
    </lineage>
</organism>
<sequence length="179" mass="19213">MPSCVSRRPVNRLHLFSASYACLPLSSVQPDPALLAAVPSAEQQLSRHLIRAHATRPSPVRMRGIGIGQAGTAVGPVPPVLCRAVAEASVPRPNKGCVCQTASSSSPIHLQAPDCLQSVPQLVCLPLHFSFFLSHSLSLSLSLTHSFSLFPSLMTTPNRPQLSSFQSFHQLSRLVASCW</sequence>
<dbReference type="Proteomes" id="UP000784294">
    <property type="component" value="Unassembled WGS sequence"/>
</dbReference>
<keyword evidence="2" id="KW-1185">Reference proteome</keyword>
<comment type="caution">
    <text evidence="1">The sequence shown here is derived from an EMBL/GenBank/DDBJ whole genome shotgun (WGS) entry which is preliminary data.</text>
</comment>
<protein>
    <submittedName>
        <fullName evidence="1">Uncharacterized protein</fullName>
    </submittedName>
</protein>
<proteinExistence type="predicted"/>
<dbReference type="AlphaFoldDB" id="A0A3S5B6G5"/>
<evidence type="ECO:0000313" key="1">
    <source>
        <dbReference type="EMBL" id="VEL14470.1"/>
    </source>
</evidence>
<accession>A0A3S5B6G5</accession>
<evidence type="ECO:0000313" key="2">
    <source>
        <dbReference type="Proteomes" id="UP000784294"/>
    </source>
</evidence>
<name>A0A3S5B6G5_9PLAT</name>
<reference evidence="1" key="1">
    <citation type="submission" date="2018-11" db="EMBL/GenBank/DDBJ databases">
        <authorList>
            <consortium name="Pathogen Informatics"/>
        </authorList>
    </citation>
    <scope>NUCLEOTIDE SEQUENCE</scope>
</reference>
<dbReference type="EMBL" id="CAAALY010021260">
    <property type="protein sequence ID" value="VEL14470.1"/>
    <property type="molecule type" value="Genomic_DNA"/>
</dbReference>